<dbReference type="InterPro" id="IPR021520">
    <property type="entry name" value="Stealth_CR2"/>
</dbReference>
<keyword evidence="2" id="KW-0808">Transferase</keyword>
<dbReference type="InterPro" id="IPR031357">
    <property type="entry name" value="Stealth_CR3"/>
</dbReference>
<name>A0ABY1MGZ6_RHORH</name>
<comment type="similarity">
    <text evidence="1">Belongs to the stealth family.</text>
</comment>
<organism evidence="8 9">
    <name type="scientific">Rhodococcus rhodochrous J3</name>
    <dbReference type="NCBI Taxonomy" id="903528"/>
    <lineage>
        <taxon>Bacteria</taxon>
        <taxon>Bacillati</taxon>
        <taxon>Actinomycetota</taxon>
        <taxon>Actinomycetes</taxon>
        <taxon>Mycobacteriales</taxon>
        <taxon>Nocardiaceae</taxon>
        <taxon>Rhodococcus</taxon>
    </lineage>
</organism>
<feature type="domain" description="Stealth protein CR1 conserved region 1" evidence="5">
    <location>
        <begin position="216"/>
        <end position="243"/>
    </location>
</feature>
<feature type="domain" description="Stealth protein CR2 conserved region 2" evidence="4">
    <location>
        <begin position="254"/>
        <end position="357"/>
    </location>
</feature>
<protein>
    <submittedName>
        <fullName evidence="8">Stealth protein CR1, conserved region 1</fullName>
    </submittedName>
</protein>
<comment type="caution">
    <text evidence="8">The sequence shown here is derived from an EMBL/GenBank/DDBJ whole genome shotgun (WGS) entry which is preliminary data.</text>
</comment>
<evidence type="ECO:0000313" key="8">
    <source>
        <dbReference type="EMBL" id="SMG55871.1"/>
    </source>
</evidence>
<dbReference type="Pfam" id="PF11380">
    <property type="entry name" value="Stealth_CR2"/>
    <property type="match status" value="1"/>
</dbReference>
<dbReference type="EMBL" id="FXAV01000018">
    <property type="protein sequence ID" value="SMG55871.1"/>
    <property type="molecule type" value="Genomic_DNA"/>
</dbReference>
<evidence type="ECO:0000256" key="2">
    <source>
        <dbReference type="ARBA" id="ARBA00022679"/>
    </source>
</evidence>
<evidence type="ECO:0000259" key="6">
    <source>
        <dbReference type="Pfam" id="PF17102"/>
    </source>
</evidence>
<sequence length="534" mass="60992">MPATHNAPYVSLSPQFGDAPPLGRSTVRGPAKHQEVVWFEDRYAIPITTTTPDEAQIEDVLFLRRVLDRAHIDYLLVRDDSDRPILAIDRADRKRLRAALAEGCGDEPFYSKAVGSKRRPVPVSDGRLSRDRKDRVFRLFRPRVELTSGMRYGASNGVDIELWTYTDDEVIMPRPNALTRTVALRDEMRRTTVERYGQLWPTIEGMFDRHPGDIPFEIDLVFSWVDGSSKSFQAKRAKLMQNYLVGEGDDSPARYRQINELKYALRSVHMYAPWVRRIFVATDSPRPAWLADDPRVTFVRSEEFFADPSALPTYNSMAVESQLHHIPGLSEHFLYSNDDMFFGRRVSPSLFFSGGGVSKFIECDVRIGLGRNDPSRSGFENSARMNRKLLQDRFGVTITRHLEHTPVPLRRSIMAEMEREFADEFAATAASPFRAADNISVTNSFYHYYTLLTGRAVQQTTAKVEYVDTTVKSGLRHLDTILARRNLDLFCLNDGSTPEVDLELRTAKVTQFLERYYPIPAPWETDHPSRPDVG</sequence>
<evidence type="ECO:0000259" key="4">
    <source>
        <dbReference type="Pfam" id="PF11380"/>
    </source>
</evidence>
<evidence type="ECO:0000259" key="5">
    <source>
        <dbReference type="Pfam" id="PF17101"/>
    </source>
</evidence>
<keyword evidence="9" id="KW-1185">Reference proteome</keyword>
<evidence type="ECO:0000256" key="3">
    <source>
        <dbReference type="ARBA" id="ARBA00023169"/>
    </source>
</evidence>
<evidence type="ECO:0000313" key="9">
    <source>
        <dbReference type="Proteomes" id="UP000193566"/>
    </source>
</evidence>
<dbReference type="PANTHER" id="PTHR24045:SF0">
    <property type="entry name" value="N-ACETYLGLUCOSAMINE-1-PHOSPHOTRANSFERASE SUBUNITS ALPHA_BETA"/>
    <property type="match status" value="1"/>
</dbReference>
<keyword evidence="3" id="KW-0270">Exopolysaccharide synthesis</keyword>
<accession>A0ABY1MGZ6</accession>
<dbReference type="Pfam" id="PF17103">
    <property type="entry name" value="Stealth_CR4"/>
    <property type="match status" value="1"/>
</dbReference>
<gene>
    <name evidence="8" type="ORF">SAMN02745947_04715</name>
</gene>
<dbReference type="InterPro" id="IPR031358">
    <property type="entry name" value="Stealth_CR1"/>
</dbReference>
<feature type="domain" description="Stealth protein CR4 conserved region 4" evidence="7">
    <location>
        <begin position="479"/>
        <end position="530"/>
    </location>
</feature>
<dbReference type="InterPro" id="IPR031356">
    <property type="entry name" value="Stealth_CR4"/>
</dbReference>
<dbReference type="InterPro" id="IPR047141">
    <property type="entry name" value="Stealth"/>
</dbReference>
<dbReference type="PANTHER" id="PTHR24045">
    <property type="match status" value="1"/>
</dbReference>
<dbReference type="Pfam" id="PF17102">
    <property type="entry name" value="Stealth_CR3"/>
    <property type="match status" value="1"/>
</dbReference>
<dbReference type="Pfam" id="PF17101">
    <property type="entry name" value="Stealth_CR1"/>
    <property type="match status" value="1"/>
</dbReference>
<evidence type="ECO:0000256" key="1">
    <source>
        <dbReference type="ARBA" id="ARBA00007583"/>
    </source>
</evidence>
<reference evidence="8 9" key="1">
    <citation type="submission" date="2017-04" db="EMBL/GenBank/DDBJ databases">
        <authorList>
            <person name="Varghese N."/>
            <person name="Submissions S."/>
        </authorList>
    </citation>
    <scope>NUCLEOTIDE SEQUENCE [LARGE SCALE GENOMIC DNA]</scope>
    <source>
        <strain evidence="8 9">J3</strain>
    </source>
</reference>
<feature type="domain" description="Stealth protein CR3 conserved region 3" evidence="6">
    <location>
        <begin position="404"/>
        <end position="449"/>
    </location>
</feature>
<dbReference type="Proteomes" id="UP000193566">
    <property type="component" value="Unassembled WGS sequence"/>
</dbReference>
<evidence type="ECO:0000259" key="7">
    <source>
        <dbReference type="Pfam" id="PF17103"/>
    </source>
</evidence>
<proteinExistence type="inferred from homology"/>